<dbReference type="Pfam" id="PF01872">
    <property type="entry name" value="RibD_C"/>
    <property type="match status" value="1"/>
</dbReference>
<dbReference type="FunCoup" id="A8Q3C6">
    <property type="interactions" value="97"/>
</dbReference>
<dbReference type="VEuPathDB" id="FungiDB:MGL_2361"/>
<dbReference type="OrthoDB" id="5432at2759"/>
<dbReference type="Proteomes" id="UP000008837">
    <property type="component" value="Unassembled WGS sequence"/>
</dbReference>
<dbReference type="GO" id="GO:0008703">
    <property type="term" value="F:5-amino-6-(5-phosphoribosylamino)uracil reductase activity"/>
    <property type="evidence" value="ECO:0007669"/>
    <property type="project" value="InterPro"/>
</dbReference>
<dbReference type="InterPro" id="IPR024072">
    <property type="entry name" value="DHFR-like_dom_sf"/>
</dbReference>
<dbReference type="EC" id="1.1.1.302" evidence="4"/>
<gene>
    <name evidence="14" type="ORF">MGL_2361</name>
</gene>
<comment type="caution">
    <text evidence="14">The sequence shown here is derived from an EMBL/GenBank/DDBJ whole genome shotgun (WGS) entry which is preliminary data.</text>
</comment>
<dbReference type="RefSeq" id="XP_001730565.1">
    <property type="nucleotide sequence ID" value="XM_001730513.1"/>
</dbReference>
<protein>
    <recommendedName>
        <fullName evidence="5">2,5-diamino-6-ribosylamino-4(3H)-pyrimidinone 5'-phosphate reductase</fullName>
        <ecNumber evidence="4">1.1.1.302</ecNumber>
    </recommendedName>
    <alternativeName>
        <fullName evidence="10">2,5-diamino-6-(5-phospho-D-ribosylamino)pyrimidin-4(3H)-one reductase</fullName>
    </alternativeName>
    <alternativeName>
        <fullName evidence="9">2,5-diamino-6-ribitylamino-4(3H)-pyrimidinone 5'-phosphate synthase</fullName>
    </alternativeName>
</protein>
<evidence type="ECO:0000256" key="8">
    <source>
        <dbReference type="ARBA" id="ARBA00023002"/>
    </source>
</evidence>
<evidence type="ECO:0000256" key="12">
    <source>
        <dbReference type="ARBA" id="ARBA00049020"/>
    </source>
</evidence>
<evidence type="ECO:0000256" key="6">
    <source>
        <dbReference type="ARBA" id="ARBA00022619"/>
    </source>
</evidence>
<evidence type="ECO:0000313" key="14">
    <source>
        <dbReference type="EMBL" id="EDP43351.1"/>
    </source>
</evidence>
<dbReference type="AlphaFoldDB" id="A8Q3C6"/>
<dbReference type="InParanoid" id="A8Q3C6"/>
<evidence type="ECO:0000256" key="9">
    <source>
        <dbReference type="ARBA" id="ARBA00030073"/>
    </source>
</evidence>
<dbReference type="PANTHER" id="PTHR38011:SF7">
    <property type="entry name" value="2,5-DIAMINO-6-RIBOSYLAMINO-4(3H)-PYRIMIDINONE 5'-PHOSPHATE REDUCTASE"/>
    <property type="match status" value="1"/>
</dbReference>
<dbReference type="OMA" id="HYLRYHH"/>
<evidence type="ECO:0000256" key="11">
    <source>
        <dbReference type="ARBA" id="ARBA00047550"/>
    </source>
</evidence>
<dbReference type="InterPro" id="IPR002734">
    <property type="entry name" value="RibDG_C"/>
</dbReference>
<evidence type="ECO:0000256" key="5">
    <source>
        <dbReference type="ARBA" id="ARBA00015035"/>
    </source>
</evidence>
<comment type="similarity">
    <text evidence="3">Belongs to the HTP reductase family.</text>
</comment>
<evidence type="ECO:0000259" key="13">
    <source>
        <dbReference type="Pfam" id="PF01872"/>
    </source>
</evidence>
<evidence type="ECO:0000256" key="1">
    <source>
        <dbReference type="ARBA" id="ARBA00003555"/>
    </source>
</evidence>
<reference evidence="14 15" key="1">
    <citation type="journal article" date="2007" name="Proc. Natl. Acad. Sci. U.S.A.">
        <title>Dandruff-associated Malassezia genomes reveal convergent and divergent virulence traits shared with plant and human fungal pathogens.</title>
        <authorList>
            <person name="Xu J."/>
            <person name="Saunders C.W."/>
            <person name="Hu P."/>
            <person name="Grant R.A."/>
            <person name="Boekhout T."/>
            <person name="Kuramae E.E."/>
            <person name="Kronstad J.W."/>
            <person name="Deangelis Y.M."/>
            <person name="Reeder N.L."/>
            <person name="Johnstone K.R."/>
            <person name="Leland M."/>
            <person name="Fieno A.M."/>
            <person name="Begley W.M."/>
            <person name="Sun Y."/>
            <person name="Lacey M.P."/>
            <person name="Chaudhary T."/>
            <person name="Keough T."/>
            <person name="Chu L."/>
            <person name="Sears R."/>
            <person name="Yuan B."/>
            <person name="Dawson T.L.Jr."/>
        </authorList>
    </citation>
    <scope>NUCLEOTIDE SEQUENCE [LARGE SCALE GENOMIC DNA]</scope>
    <source>
        <strain evidence="15">ATCC MYA-4612 / CBS 7966</strain>
    </source>
</reference>
<comment type="function">
    <text evidence="1">Catalyzes an early step in riboflavin biosynthesis, the NADPH-dependent reduction of the ribose side chain of 2,5-diamino-6-ribosylamino-4(3H)-pyrimidinone 5'-phosphate, yielding 2,5-diamino-6-ribitylamino-4(3H)-pyrimidinone 5'-phosphate.</text>
</comment>
<proteinExistence type="inferred from homology"/>
<dbReference type="KEGG" id="mgl:MGL_2361"/>
<dbReference type="InterPro" id="IPR050765">
    <property type="entry name" value="Riboflavin_Biosynth_HTPR"/>
</dbReference>
<sequence length="245" mass="26936">MEVFLGTHAPQELGPGNVWVTLTFAQSQDGKIAGANKRPLRLSGEKSMNMTHHLRAMHDAILVGIGTVLADDPRLNVRLDNYSGLSPRPVILDCHLQMPCECRLLQRVPRADPLVLCAEPADQNARKAWETRRQALEHAGAHIRTVETFTNPQGKLHLAWPSILHVLAHEQLHSVMVEGGAAVIDSILASHHLLHKVIVTVSPVRVGEDGVGYTATPLQHAPYLQHIDTLELPPDTVFAWDVVPC</sequence>
<comment type="pathway">
    <text evidence="2">Cofactor biosynthesis; riboflavin biosynthesis.</text>
</comment>
<comment type="catalytic activity">
    <reaction evidence="12">
        <text>2,5-diamino-6-(1-D-ribitylamino)pyrimidin-4(3H)-one 5'-phosphate + NADP(+) = 2,5-diamino-6-(1-D-ribosylamino)pyrimidin-4(3H)-one 5'-phosphate + NADPH + H(+)</text>
        <dbReference type="Rhea" id="RHEA:27278"/>
        <dbReference type="ChEBI" id="CHEBI:15378"/>
        <dbReference type="ChEBI" id="CHEBI:57783"/>
        <dbReference type="ChEBI" id="CHEBI:58349"/>
        <dbReference type="ChEBI" id="CHEBI:58890"/>
        <dbReference type="ChEBI" id="CHEBI:59545"/>
        <dbReference type="EC" id="1.1.1.302"/>
    </reaction>
</comment>
<keyword evidence="6" id="KW-0686">Riboflavin biosynthesis</keyword>
<dbReference type="STRING" id="425265.A8Q3C6"/>
<accession>A8Q3C6</accession>
<dbReference type="GeneID" id="5854872"/>
<evidence type="ECO:0000256" key="3">
    <source>
        <dbReference type="ARBA" id="ARBA00009723"/>
    </source>
</evidence>
<evidence type="ECO:0000256" key="4">
    <source>
        <dbReference type="ARBA" id="ARBA00012851"/>
    </source>
</evidence>
<evidence type="ECO:0000256" key="10">
    <source>
        <dbReference type="ARBA" id="ARBA00031630"/>
    </source>
</evidence>
<evidence type="ECO:0000256" key="7">
    <source>
        <dbReference type="ARBA" id="ARBA00022857"/>
    </source>
</evidence>
<name>A8Q3C6_MALGO</name>
<keyword evidence="15" id="KW-1185">Reference proteome</keyword>
<evidence type="ECO:0000256" key="2">
    <source>
        <dbReference type="ARBA" id="ARBA00005104"/>
    </source>
</evidence>
<keyword evidence="8" id="KW-0560">Oxidoreductase</keyword>
<keyword evidence="7" id="KW-0521">NADP</keyword>
<dbReference type="EMBL" id="AAYY01000008">
    <property type="protein sequence ID" value="EDP43351.1"/>
    <property type="molecule type" value="Genomic_DNA"/>
</dbReference>
<feature type="domain" description="Bacterial bifunctional deaminase-reductase C-terminal" evidence="13">
    <location>
        <begin position="19"/>
        <end position="237"/>
    </location>
</feature>
<organism evidence="14 15">
    <name type="scientific">Malassezia globosa (strain ATCC MYA-4612 / CBS 7966)</name>
    <name type="common">Dandruff-associated fungus</name>
    <dbReference type="NCBI Taxonomy" id="425265"/>
    <lineage>
        <taxon>Eukaryota</taxon>
        <taxon>Fungi</taxon>
        <taxon>Dikarya</taxon>
        <taxon>Basidiomycota</taxon>
        <taxon>Ustilaginomycotina</taxon>
        <taxon>Malasseziomycetes</taxon>
        <taxon>Malasseziales</taxon>
        <taxon>Malasseziaceae</taxon>
        <taxon>Malassezia</taxon>
    </lineage>
</organism>
<evidence type="ECO:0000313" key="15">
    <source>
        <dbReference type="Proteomes" id="UP000008837"/>
    </source>
</evidence>
<dbReference type="GO" id="GO:0009231">
    <property type="term" value="P:riboflavin biosynthetic process"/>
    <property type="evidence" value="ECO:0007669"/>
    <property type="project" value="UniProtKB-KW"/>
</dbReference>
<dbReference type="PANTHER" id="PTHR38011">
    <property type="entry name" value="DIHYDROFOLATE REDUCTASE FAMILY PROTEIN (AFU_ORTHOLOGUE AFUA_8G06820)"/>
    <property type="match status" value="1"/>
</dbReference>
<dbReference type="Gene3D" id="3.40.430.10">
    <property type="entry name" value="Dihydrofolate Reductase, subunit A"/>
    <property type="match status" value="1"/>
</dbReference>
<comment type="catalytic activity">
    <reaction evidence="11">
        <text>2,5-diamino-6-(1-D-ribitylamino)pyrimidin-4(3H)-one 5'-phosphate + NAD(+) = 2,5-diamino-6-(1-D-ribosylamino)pyrimidin-4(3H)-one 5'-phosphate + NADH + H(+)</text>
        <dbReference type="Rhea" id="RHEA:27274"/>
        <dbReference type="ChEBI" id="CHEBI:15378"/>
        <dbReference type="ChEBI" id="CHEBI:57540"/>
        <dbReference type="ChEBI" id="CHEBI:57945"/>
        <dbReference type="ChEBI" id="CHEBI:58890"/>
        <dbReference type="ChEBI" id="CHEBI:59545"/>
        <dbReference type="EC" id="1.1.1.302"/>
    </reaction>
</comment>
<dbReference type="SUPFAM" id="SSF53597">
    <property type="entry name" value="Dihydrofolate reductase-like"/>
    <property type="match status" value="1"/>
</dbReference>